<evidence type="ECO:0000256" key="11">
    <source>
        <dbReference type="SAM" id="Phobius"/>
    </source>
</evidence>
<dbReference type="FunFam" id="1.10.1220.70:FF:000001">
    <property type="entry name" value="Olfactory receptor"/>
    <property type="match status" value="1"/>
</dbReference>
<dbReference type="PRINTS" id="PR00245">
    <property type="entry name" value="OLFACTORYR"/>
</dbReference>
<dbReference type="InterPro" id="IPR017452">
    <property type="entry name" value="GPCR_Rhodpsn_7TM"/>
</dbReference>
<proteinExistence type="inferred from homology"/>
<dbReference type="STRING" id="10181.G5B7Y5"/>
<evidence type="ECO:0000256" key="3">
    <source>
        <dbReference type="ARBA" id="ARBA00022475"/>
    </source>
</evidence>
<dbReference type="SUPFAM" id="SSF81321">
    <property type="entry name" value="Family A G protein-coupled receptor-like"/>
    <property type="match status" value="1"/>
</dbReference>
<dbReference type="AlphaFoldDB" id="G5B7Y5"/>
<dbReference type="Proteomes" id="UP000006813">
    <property type="component" value="Unassembled WGS sequence"/>
</dbReference>
<evidence type="ECO:0000256" key="4">
    <source>
        <dbReference type="ARBA" id="ARBA00022606"/>
    </source>
</evidence>
<dbReference type="Gene3D" id="1.20.1070.10">
    <property type="entry name" value="Rhodopsin 7-helix transmembrane proteins"/>
    <property type="match status" value="1"/>
</dbReference>
<name>G5B7Y5_HETGA</name>
<evidence type="ECO:0000256" key="5">
    <source>
        <dbReference type="ARBA" id="ARBA00022692"/>
    </source>
</evidence>
<keyword evidence="4" id="KW-0716">Sensory transduction</keyword>
<keyword evidence="6 11" id="KW-1133">Transmembrane helix</keyword>
<gene>
    <name evidence="13" type="ORF">GW7_17748</name>
</gene>
<dbReference type="GO" id="GO:0004930">
    <property type="term" value="F:G protein-coupled receptor activity"/>
    <property type="evidence" value="ECO:0007669"/>
    <property type="project" value="UniProtKB-KW"/>
</dbReference>
<dbReference type="GO" id="GO:0005886">
    <property type="term" value="C:plasma membrane"/>
    <property type="evidence" value="ECO:0007669"/>
    <property type="project" value="UniProtKB-SubCell"/>
</dbReference>
<evidence type="ECO:0000256" key="2">
    <source>
        <dbReference type="ARBA" id="ARBA00010663"/>
    </source>
</evidence>
<feature type="domain" description="G-protein coupled receptors family 1 profile" evidence="12">
    <location>
        <begin position="1"/>
        <end position="156"/>
    </location>
</feature>
<feature type="transmembrane region" description="Helical" evidence="11">
    <location>
        <begin position="139"/>
        <end position="158"/>
    </location>
</feature>
<sequence>MELWLAFLSQKLQGSPHIAAPILRLTAYVFHIPYCWPKAINHFSCHVSSMLTLACMDTRVYEYTVFVSTVLFLVFPFLGILCSYGQVNLTVYSMCSWEGRRKAYSTCSAHLTVVMFYYSPLAYTFLWPKSIQSPVEDKVVAVFYSILTPVLNRVIYSLRNKEVLRALRRMSQHICSLKVYANICPRTQVHVDVVMYRH</sequence>
<comment type="similarity">
    <text evidence="2">Belongs to the G-protein coupled receptor 1 family.</text>
</comment>
<feature type="transmembrane region" description="Helical" evidence="11">
    <location>
        <begin position="103"/>
        <end position="127"/>
    </location>
</feature>
<keyword evidence="9 13" id="KW-0675">Receptor</keyword>
<keyword evidence="7" id="KW-0297">G-protein coupled receptor</keyword>
<dbReference type="GO" id="GO:0004984">
    <property type="term" value="F:olfactory receptor activity"/>
    <property type="evidence" value="ECO:0007669"/>
    <property type="project" value="InterPro"/>
</dbReference>
<keyword evidence="10" id="KW-0807">Transducer</keyword>
<dbReference type="Pfam" id="PF13853">
    <property type="entry name" value="7tm_4"/>
    <property type="match status" value="1"/>
</dbReference>
<reference evidence="13 14" key="1">
    <citation type="journal article" date="2011" name="Nature">
        <title>Genome sequencing reveals insights into physiology and longevity of the naked mole rat.</title>
        <authorList>
            <person name="Kim E.B."/>
            <person name="Fang X."/>
            <person name="Fushan A.A."/>
            <person name="Huang Z."/>
            <person name="Lobanov A.V."/>
            <person name="Han L."/>
            <person name="Marino S.M."/>
            <person name="Sun X."/>
            <person name="Turanov A.A."/>
            <person name="Yang P."/>
            <person name="Yim S.H."/>
            <person name="Zhao X."/>
            <person name="Kasaikina M.V."/>
            <person name="Stoletzki N."/>
            <person name="Peng C."/>
            <person name="Polak P."/>
            <person name="Xiong Z."/>
            <person name="Kiezun A."/>
            <person name="Zhu Y."/>
            <person name="Chen Y."/>
            <person name="Kryukov G.V."/>
            <person name="Zhang Q."/>
            <person name="Peshkin L."/>
            <person name="Yang L."/>
            <person name="Bronson R.T."/>
            <person name="Buffenstein R."/>
            <person name="Wang B."/>
            <person name="Han C."/>
            <person name="Li Q."/>
            <person name="Chen L."/>
            <person name="Zhao W."/>
            <person name="Sunyaev S.R."/>
            <person name="Park T.J."/>
            <person name="Zhang G."/>
            <person name="Wang J."/>
            <person name="Gladyshev V.N."/>
        </authorList>
    </citation>
    <scope>NUCLEOTIDE SEQUENCE [LARGE SCALE GENOMIC DNA]</scope>
</reference>
<dbReference type="OMA" id="MILESWA"/>
<dbReference type="InParanoid" id="G5B7Y5"/>
<protein>
    <submittedName>
        <fullName evidence="13">Olfactory receptor 2L8</fullName>
    </submittedName>
</protein>
<keyword evidence="8 11" id="KW-0472">Membrane</keyword>
<evidence type="ECO:0000313" key="13">
    <source>
        <dbReference type="EMBL" id="EHB05396.1"/>
    </source>
</evidence>
<evidence type="ECO:0000256" key="9">
    <source>
        <dbReference type="ARBA" id="ARBA00023170"/>
    </source>
</evidence>
<feature type="transmembrane region" description="Helical" evidence="11">
    <location>
        <begin position="60"/>
        <end position="82"/>
    </location>
</feature>
<evidence type="ECO:0000256" key="8">
    <source>
        <dbReference type="ARBA" id="ARBA00023136"/>
    </source>
</evidence>
<organism evidence="13 14">
    <name type="scientific">Heterocephalus glaber</name>
    <name type="common">Naked mole rat</name>
    <dbReference type="NCBI Taxonomy" id="10181"/>
    <lineage>
        <taxon>Eukaryota</taxon>
        <taxon>Metazoa</taxon>
        <taxon>Chordata</taxon>
        <taxon>Craniata</taxon>
        <taxon>Vertebrata</taxon>
        <taxon>Euteleostomi</taxon>
        <taxon>Mammalia</taxon>
        <taxon>Eutheria</taxon>
        <taxon>Euarchontoglires</taxon>
        <taxon>Glires</taxon>
        <taxon>Rodentia</taxon>
        <taxon>Hystricomorpha</taxon>
        <taxon>Bathyergidae</taxon>
        <taxon>Heterocephalus</taxon>
    </lineage>
</organism>
<keyword evidence="5 11" id="KW-0812">Transmembrane</keyword>
<evidence type="ECO:0000259" key="12">
    <source>
        <dbReference type="PROSITE" id="PS50262"/>
    </source>
</evidence>
<evidence type="ECO:0000313" key="14">
    <source>
        <dbReference type="Proteomes" id="UP000006813"/>
    </source>
</evidence>
<evidence type="ECO:0000256" key="10">
    <source>
        <dbReference type="ARBA" id="ARBA00023224"/>
    </source>
</evidence>
<dbReference type="PANTHER" id="PTHR26453">
    <property type="entry name" value="OLFACTORY RECEPTOR"/>
    <property type="match status" value="1"/>
</dbReference>
<accession>G5B7Y5</accession>
<dbReference type="InterPro" id="IPR000725">
    <property type="entry name" value="Olfact_rcpt"/>
</dbReference>
<keyword evidence="3" id="KW-1003">Cell membrane</keyword>
<dbReference type="PROSITE" id="PS50262">
    <property type="entry name" value="G_PROTEIN_RECEP_F1_2"/>
    <property type="match status" value="1"/>
</dbReference>
<evidence type="ECO:0000256" key="1">
    <source>
        <dbReference type="ARBA" id="ARBA00004651"/>
    </source>
</evidence>
<dbReference type="EMBL" id="JH168902">
    <property type="protein sequence ID" value="EHB05396.1"/>
    <property type="molecule type" value="Genomic_DNA"/>
</dbReference>
<evidence type="ECO:0000256" key="7">
    <source>
        <dbReference type="ARBA" id="ARBA00023040"/>
    </source>
</evidence>
<comment type="subcellular location">
    <subcellularLocation>
        <location evidence="1">Cell membrane</location>
        <topology evidence="1">Multi-pass membrane protein</topology>
    </subcellularLocation>
</comment>
<evidence type="ECO:0000256" key="6">
    <source>
        <dbReference type="ARBA" id="ARBA00022989"/>
    </source>
</evidence>